<dbReference type="EMBL" id="BGPR01061526">
    <property type="protein sequence ID" value="GBO37179.1"/>
    <property type="molecule type" value="Genomic_DNA"/>
</dbReference>
<evidence type="ECO:0000313" key="2">
    <source>
        <dbReference type="EMBL" id="GBO37156.1"/>
    </source>
</evidence>
<evidence type="ECO:0000256" key="1">
    <source>
        <dbReference type="SAM" id="MobiDB-lite"/>
    </source>
</evidence>
<feature type="compositionally biased region" description="Low complexity" evidence="1">
    <location>
        <begin position="70"/>
        <end position="116"/>
    </location>
</feature>
<proteinExistence type="predicted"/>
<dbReference type="EMBL" id="BGPR01061519">
    <property type="protein sequence ID" value="GBO37156.1"/>
    <property type="molecule type" value="Genomic_DNA"/>
</dbReference>
<dbReference type="OrthoDB" id="6427677at2759"/>
<keyword evidence="4" id="KW-1185">Reference proteome</keyword>
<reference evidence="3 4" key="1">
    <citation type="journal article" date="2019" name="Sci. Rep.">
        <title>Orb-weaving spider Araneus ventricosus genome elucidates the spidroin gene catalogue.</title>
        <authorList>
            <person name="Kono N."/>
            <person name="Nakamura H."/>
            <person name="Ohtoshi R."/>
            <person name="Moran D.A.P."/>
            <person name="Shinohara A."/>
            <person name="Yoshida Y."/>
            <person name="Fujiwara M."/>
            <person name="Mori M."/>
            <person name="Tomita M."/>
            <person name="Arakawa K."/>
        </authorList>
    </citation>
    <scope>NUCLEOTIDE SEQUENCE [LARGE SCALE GENOMIC DNA]</scope>
</reference>
<dbReference type="AlphaFoldDB" id="A0A4Y2WIY4"/>
<feature type="region of interest" description="Disordered" evidence="1">
    <location>
        <begin position="67"/>
        <end position="125"/>
    </location>
</feature>
<evidence type="ECO:0000313" key="3">
    <source>
        <dbReference type="EMBL" id="GBO37179.1"/>
    </source>
</evidence>
<protein>
    <submittedName>
        <fullName evidence="3">Uncharacterized protein</fullName>
    </submittedName>
</protein>
<organism evidence="3 4">
    <name type="scientific">Araneus ventricosus</name>
    <name type="common">Orbweaver spider</name>
    <name type="synonym">Epeira ventricosa</name>
    <dbReference type="NCBI Taxonomy" id="182803"/>
    <lineage>
        <taxon>Eukaryota</taxon>
        <taxon>Metazoa</taxon>
        <taxon>Ecdysozoa</taxon>
        <taxon>Arthropoda</taxon>
        <taxon>Chelicerata</taxon>
        <taxon>Arachnida</taxon>
        <taxon>Araneae</taxon>
        <taxon>Araneomorphae</taxon>
        <taxon>Entelegynae</taxon>
        <taxon>Araneoidea</taxon>
        <taxon>Araneidae</taxon>
        <taxon>Araneus</taxon>
    </lineage>
</organism>
<sequence>MGKVYELGPLLRALRKGRNLQGREAQYTIEDVCILYGERVCIPKQHQKNVLDELHIGHLGMHAETAENLSSQVPQEEQSSSSTSAVPSTDVPVQDSPPSDVQPDSSSMSPPVTTSPRQVPRLTEESDVLRRDLIFKKGGDVVSKACATLVNCNRTRKVFETLQESASVCG</sequence>
<gene>
    <name evidence="2" type="ORF">AVEN_10861_1</name>
    <name evidence="3" type="ORF">AVEN_114756_1</name>
</gene>
<accession>A0A4Y2WIY4</accession>
<dbReference type="Proteomes" id="UP000499080">
    <property type="component" value="Unassembled WGS sequence"/>
</dbReference>
<evidence type="ECO:0000313" key="4">
    <source>
        <dbReference type="Proteomes" id="UP000499080"/>
    </source>
</evidence>
<comment type="caution">
    <text evidence="3">The sequence shown here is derived from an EMBL/GenBank/DDBJ whole genome shotgun (WGS) entry which is preliminary data.</text>
</comment>
<name>A0A4Y2WIY4_ARAVE</name>